<feature type="transmembrane region" description="Helical" evidence="1">
    <location>
        <begin position="29"/>
        <end position="49"/>
    </location>
</feature>
<feature type="transmembrane region" description="Helical" evidence="1">
    <location>
        <begin position="56"/>
        <end position="75"/>
    </location>
</feature>
<dbReference type="RefSeq" id="WP_146786887.1">
    <property type="nucleotide sequence ID" value="NZ_BAABIO010000001.1"/>
</dbReference>
<keyword evidence="3" id="KW-1185">Reference proteome</keyword>
<organism evidence="2 3">
    <name type="scientific">Flavisolibacter ginsenosidimutans</name>
    <dbReference type="NCBI Taxonomy" id="661481"/>
    <lineage>
        <taxon>Bacteria</taxon>
        <taxon>Pseudomonadati</taxon>
        <taxon>Bacteroidota</taxon>
        <taxon>Chitinophagia</taxon>
        <taxon>Chitinophagales</taxon>
        <taxon>Chitinophagaceae</taxon>
        <taxon>Flavisolibacter</taxon>
    </lineage>
</organism>
<keyword evidence="1" id="KW-0812">Transmembrane</keyword>
<keyword evidence="1" id="KW-1133">Transmembrane helix</keyword>
<dbReference type="AlphaFoldDB" id="A0A5B8UI61"/>
<proteinExistence type="predicted"/>
<evidence type="ECO:0000313" key="2">
    <source>
        <dbReference type="EMBL" id="QEC56351.1"/>
    </source>
</evidence>
<protein>
    <submittedName>
        <fullName evidence="2">Uncharacterized protein</fullName>
    </submittedName>
</protein>
<dbReference type="KEGG" id="fgg:FSB75_10770"/>
<reference evidence="2 3" key="1">
    <citation type="journal article" date="2015" name="Int. J. Syst. Evol. Microbiol.">
        <title>Flavisolibacter ginsenosidimutans sp. nov., with ginsenoside-converting activity isolated from soil used for cultivating ginseng.</title>
        <authorList>
            <person name="Zhao Y."/>
            <person name="Liu Q."/>
            <person name="Kang M.S."/>
            <person name="Jin F."/>
            <person name="Yu H."/>
            <person name="Im W.T."/>
        </authorList>
    </citation>
    <scope>NUCLEOTIDE SEQUENCE [LARGE SCALE GENOMIC DNA]</scope>
    <source>
        <strain evidence="2 3">Gsoil 636</strain>
    </source>
</reference>
<dbReference type="InterPro" id="IPR035177">
    <property type="entry name" value="TssN"/>
</dbReference>
<accession>A0A5B8UI61</accession>
<sequence>MLHPNEQAVEQPYADGTEEETVQTAKGNLFLPLLLFVAGLALGCAPLFYKSGSLALLQLIGFLLLGFVYAIAVQWRRSFAKGEAFRTALFFAFALLVITGLACYLTKTLNVADLFAFAGAFLLPCTVAEAWRLFRLLAVAPKPVWQYDSAIPEEAPFAYLEKKPLRIVVLNGDEIPEEYSVAVPLSLPLGLAFFYAVKQDRSREEWQPYFLDEDGRSYSWQFYTKKPGFWKTYLQPGETISENNISARSEIVAERLPIAYANE</sequence>
<keyword evidence="1" id="KW-0472">Membrane</keyword>
<name>A0A5B8UI61_9BACT</name>
<dbReference type="OrthoDB" id="1024052at2"/>
<evidence type="ECO:0000256" key="1">
    <source>
        <dbReference type="SAM" id="Phobius"/>
    </source>
</evidence>
<evidence type="ECO:0000313" key="3">
    <source>
        <dbReference type="Proteomes" id="UP000321204"/>
    </source>
</evidence>
<dbReference type="Pfam" id="PF17555">
    <property type="entry name" value="TssN"/>
    <property type="match status" value="1"/>
</dbReference>
<gene>
    <name evidence="2" type="ORF">FSB75_10770</name>
</gene>
<dbReference type="EMBL" id="CP042433">
    <property type="protein sequence ID" value="QEC56351.1"/>
    <property type="molecule type" value="Genomic_DNA"/>
</dbReference>
<feature type="transmembrane region" description="Helical" evidence="1">
    <location>
        <begin position="114"/>
        <end position="134"/>
    </location>
</feature>
<dbReference type="Proteomes" id="UP000321204">
    <property type="component" value="Chromosome"/>
</dbReference>
<feature type="transmembrane region" description="Helical" evidence="1">
    <location>
        <begin position="87"/>
        <end position="105"/>
    </location>
</feature>